<sequence>MFGLSSSLSEIGAAPQRRECRTFHYLKRTKSRCVRSSVCPSIPVCPPAPGLRGRLHPPVPPRNRTPGLEPHRPWTPRPPPSFARLASLRTSPPSAQPRAPPPLLPLRSGDAPRLDSAGRNRWGLELASPPSAPRVLSFAHLASFPVLSRRPRTARSLPSAQPRAPPPLLSRRRRRRTAAPGGSSPAGAKIRSCIAGSSRLPSPPEARTPRSSRPAASGTVAPPISSTARLEEVWIVGLGGFQIVLAVKDLCNGVREPV</sequence>
<name>A0A8T0V0F1_PANVG</name>
<comment type="caution">
    <text evidence="2">The sequence shown here is derived from an EMBL/GenBank/DDBJ whole genome shotgun (WGS) entry which is preliminary data.</text>
</comment>
<proteinExistence type="predicted"/>
<dbReference type="EMBL" id="CM029041">
    <property type="protein sequence ID" value="KAG2626854.1"/>
    <property type="molecule type" value="Genomic_DNA"/>
</dbReference>
<feature type="compositionally biased region" description="Low complexity" evidence="1">
    <location>
        <begin position="178"/>
        <end position="188"/>
    </location>
</feature>
<dbReference type="AlphaFoldDB" id="A0A8T0V0F1"/>
<protein>
    <submittedName>
        <fullName evidence="2">Uncharacterized protein</fullName>
    </submittedName>
</protein>
<feature type="region of interest" description="Disordered" evidence="1">
    <location>
        <begin position="150"/>
        <end position="222"/>
    </location>
</feature>
<organism evidence="2 3">
    <name type="scientific">Panicum virgatum</name>
    <name type="common">Blackwell switchgrass</name>
    <dbReference type="NCBI Taxonomy" id="38727"/>
    <lineage>
        <taxon>Eukaryota</taxon>
        <taxon>Viridiplantae</taxon>
        <taxon>Streptophyta</taxon>
        <taxon>Embryophyta</taxon>
        <taxon>Tracheophyta</taxon>
        <taxon>Spermatophyta</taxon>
        <taxon>Magnoliopsida</taxon>
        <taxon>Liliopsida</taxon>
        <taxon>Poales</taxon>
        <taxon>Poaceae</taxon>
        <taxon>PACMAD clade</taxon>
        <taxon>Panicoideae</taxon>
        <taxon>Panicodae</taxon>
        <taxon>Paniceae</taxon>
        <taxon>Panicinae</taxon>
        <taxon>Panicum</taxon>
        <taxon>Panicum sect. Hiantes</taxon>
    </lineage>
</organism>
<evidence type="ECO:0000313" key="2">
    <source>
        <dbReference type="EMBL" id="KAG2626854.1"/>
    </source>
</evidence>
<reference evidence="2" key="1">
    <citation type="submission" date="2020-05" db="EMBL/GenBank/DDBJ databases">
        <title>WGS assembly of Panicum virgatum.</title>
        <authorList>
            <person name="Lovell J.T."/>
            <person name="Jenkins J."/>
            <person name="Shu S."/>
            <person name="Juenger T.E."/>
            <person name="Schmutz J."/>
        </authorList>
    </citation>
    <scope>NUCLEOTIDE SEQUENCE</scope>
    <source>
        <strain evidence="2">AP13</strain>
    </source>
</reference>
<evidence type="ECO:0000313" key="3">
    <source>
        <dbReference type="Proteomes" id="UP000823388"/>
    </source>
</evidence>
<feature type="region of interest" description="Disordered" evidence="1">
    <location>
        <begin position="49"/>
        <end position="116"/>
    </location>
</feature>
<evidence type="ECO:0000256" key="1">
    <source>
        <dbReference type="SAM" id="MobiDB-lite"/>
    </source>
</evidence>
<feature type="compositionally biased region" description="Pro residues" evidence="1">
    <location>
        <begin position="94"/>
        <end position="104"/>
    </location>
</feature>
<accession>A0A8T0V0F1</accession>
<gene>
    <name evidence="2" type="ORF">PVAP13_3KG483724</name>
</gene>
<keyword evidence="3" id="KW-1185">Reference proteome</keyword>
<dbReference type="Proteomes" id="UP000823388">
    <property type="component" value="Chromosome 3K"/>
</dbReference>